<reference evidence="1 2" key="1">
    <citation type="submission" date="2023-03" db="EMBL/GenBank/DDBJ databases">
        <title>YIM 133296 draft genome.</title>
        <authorList>
            <person name="Xiong L."/>
        </authorList>
    </citation>
    <scope>NUCLEOTIDE SEQUENCE [LARGE SCALE GENOMIC DNA]</scope>
    <source>
        <strain evidence="1 2">YIM 133296</strain>
    </source>
</reference>
<dbReference type="RefSeq" id="WP_277190981.1">
    <property type="nucleotide sequence ID" value="NZ_JAROAV010000009.1"/>
</dbReference>
<dbReference type="Proteomes" id="UP001528912">
    <property type="component" value="Unassembled WGS sequence"/>
</dbReference>
<accession>A0ABT6C4H6</accession>
<evidence type="ECO:0000313" key="1">
    <source>
        <dbReference type="EMBL" id="MDF8263207.1"/>
    </source>
</evidence>
<protein>
    <recommendedName>
        <fullName evidence="3">Transposase</fullName>
    </recommendedName>
</protein>
<sequence>MDTRHQPHEWAAQTNQRRSGHLSLLRTALQVIQTTAILVRMWHDL</sequence>
<evidence type="ECO:0000313" key="2">
    <source>
        <dbReference type="Proteomes" id="UP001528912"/>
    </source>
</evidence>
<evidence type="ECO:0008006" key="3">
    <source>
        <dbReference type="Google" id="ProtNLM"/>
    </source>
</evidence>
<gene>
    <name evidence="1" type="ORF">P4R38_02955</name>
</gene>
<name>A0ABT6C4H6_9MICO</name>
<comment type="caution">
    <text evidence="1">The sequence shown here is derived from an EMBL/GenBank/DDBJ whole genome shotgun (WGS) entry which is preliminary data.</text>
</comment>
<organism evidence="1 2">
    <name type="scientific">Luteipulveratus flavus</name>
    <dbReference type="NCBI Taxonomy" id="3031728"/>
    <lineage>
        <taxon>Bacteria</taxon>
        <taxon>Bacillati</taxon>
        <taxon>Actinomycetota</taxon>
        <taxon>Actinomycetes</taxon>
        <taxon>Micrococcales</taxon>
        <taxon>Dermacoccaceae</taxon>
        <taxon>Luteipulveratus</taxon>
    </lineage>
</organism>
<keyword evidence="2" id="KW-1185">Reference proteome</keyword>
<dbReference type="EMBL" id="JAROAV010000009">
    <property type="protein sequence ID" value="MDF8263207.1"/>
    <property type="molecule type" value="Genomic_DNA"/>
</dbReference>
<proteinExistence type="predicted"/>